<dbReference type="VEuPathDB" id="FungiDB:VP01_5532g2"/>
<evidence type="ECO:0000313" key="1">
    <source>
        <dbReference type="EMBL" id="KNZ48619.1"/>
    </source>
</evidence>
<dbReference type="Proteomes" id="UP000037035">
    <property type="component" value="Unassembled WGS sequence"/>
</dbReference>
<dbReference type="OrthoDB" id="265717at2759"/>
<feature type="non-terminal residue" evidence="1">
    <location>
        <position position="1"/>
    </location>
</feature>
<accession>A0A0L6UJ97</accession>
<proteinExistence type="predicted"/>
<dbReference type="PANTHER" id="PTHR47332">
    <property type="entry name" value="SET DOMAIN-CONTAINING PROTEIN 5"/>
    <property type="match status" value="1"/>
</dbReference>
<sequence length="69" mass="7723">EKIPWCITTANQIAAEIYNSLGRKQKVRQHAEAARSMGLLNGGSSWSDLGETELLISEPEKHSSHFSRR</sequence>
<dbReference type="STRING" id="27349.A0A0L6UJ97"/>
<reference evidence="1 2" key="1">
    <citation type="submission" date="2015-08" db="EMBL/GenBank/DDBJ databases">
        <title>Next Generation Sequencing and Analysis of the Genome of Puccinia sorghi L Schw, the Causal Agent of Maize Common Rust.</title>
        <authorList>
            <person name="Rochi L."/>
            <person name="Burguener G."/>
            <person name="Darino M."/>
            <person name="Turjanski A."/>
            <person name="Kreff E."/>
            <person name="Dieguez M.J."/>
            <person name="Sacco F."/>
        </authorList>
    </citation>
    <scope>NUCLEOTIDE SEQUENCE [LARGE SCALE GENOMIC DNA]</scope>
    <source>
        <strain evidence="1 2">RO10H11247</strain>
    </source>
</reference>
<comment type="caution">
    <text evidence="1">The sequence shown here is derived from an EMBL/GenBank/DDBJ whole genome shotgun (WGS) entry which is preliminary data.</text>
</comment>
<gene>
    <name evidence="1" type="ORF">VP01_5532g2</name>
</gene>
<dbReference type="AlphaFoldDB" id="A0A0L6UJ97"/>
<dbReference type="PANTHER" id="PTHR47332:SF6">
    <property type="entry name" value="SET DOMAIN-CONTAINING PROTEIN"/>
    <property type="match status" value="1"/>
</dbReference>
<keyword evidence="2" id="KW-1185">Reference proteome</keyword>
<organism evidence="1 2">
    <name type="scientific">Puccinia sorghi</name>
    <dbReference type="NCBI Taxonomy" id="27349"/>
    <lineage>
        <taxon>Eukaryota</taxon>
        <taxon>Fungi</taxon>
        <taxon>Dikarya</taxon>
        <taxon>Basidiomycota</taxon>
        <taxon>Pucciniomycotina</taxon>
        <taxon>Pucciniomycetes</taxon>
        <taxon>Pucciniales</taxon>
        <taxon>Pucciniaceae</taxon>
        <taxon>Puccinia</taxon>
    </lineage>
</organism>
<protein>
    <submittedName>
        <fullName evidence="1">Uncharacterized protein</fullName>
    </submittedName>
</protein>
<name>A0A0L6UJ97_9BASI</name>
<dbReference type="EMBL" id="LAVV01010755">
    <property type="protein sequence ID" value="KNZ48619.1"/>
    <property type="molecule type" value="Genomic_DNA"/>
</dbReference>
<dbReference type="InterPro" id="IPR053185">
    <property type="entry name" value="SET_domain_protein"/>
</dbReference>
<evidence type="ECO:0000313" key="2">
    <source>
        <dbReference type="Proteomes" id="UP000037035"/>
    </source>
</evidence>